<accession>A0A2M9DF01</accession>
<keyword evidence="1" id="KW-0816">Tricarboxylic acid cycle</keyword>
<dbReference type="AlphaFoldDB" id="A0A1U7DGD0"/>
<dbReference type="SUPFAM" id="SSF52210">
    <property type="entry name" value="Succinyl-CoA synthetase domains"/>
    <property type="match status" value="1"/>
</dbReference>
<organism evidence="2 3">
    <name type="scientific">Brevirhabdus pacifica</name>
    <dbReference type="NCBI Taxonomy" id="1267768"/>
    <lineage>
        <taxon>Bacteria</taxon>
        <taxon>Pseudomonadati</taxon>
        <taxon>Pseudomonadota</taxon>
        <taxon>Alphaproteobacteria</taxon>
        <taxon>Rhodobacterales</taxon>
        <taxon>Paracoccaceae</taxon>
        <taxon>Brevirhabdus</taxon>
    </lineage>
</organism>
<evidence type="ECO:0000256" key="1">
    <source>
        <dbReference type="ARBA" id="ARBA00022532"/>
    </source>
</evidence>
<dbReference type="RefSeq" id="WP_076979083.1">
    <property type="nucleotide sequence ID" value="NZ_CP019124.1"/>
</dbReference>
<dbReference type="Pfam" id="PF10649">
    <property type="entry name" value="DUF2478"/>
    <property type="match status" value="1"/>
</dbReference>
<gene>
    <name evidence="2" type="ORF">BV394_04415</name>
</gene>
<reference evidence="2 3" key="1">
    <citation type="submission" date="2017-01" db="EMBL/GenBank/DDBJ databases">
        <title>Genomic analysis of Xuhuaishuia manganoxidans DY6-4.</title>
        <authorList>
            <person name="Wang X."/>
        </authorList>
    </citation>
    <scope>NUCLEOTIDE SEQUENCE [LARGE SCALE GENOMIC DNA]</scope>
    <source>
        <strain evidence="2 3">DY6-4</strain>
    </source>
</reference>
<dbReference type="EMBL" id="CP019124">
    <property type="protein sequence ID" value="APX89060.1"/>
    <property type="molecule type" value="Genomic_DNA"/>
</dbReference>
<protein>
    <submittedName>
        <fullName evidence="2">Uncharacterized protein</fullName>
    </submittedName>
</protein>
<sequence length="187" mass="19338">MKIAYTKSSGPGATDRLLTRLAERLEEGGARLCGTIQVNHDAPGQRGCDMDVTVLPDGPVVRISQALGRHAEGCRLDPEALERAVSLTSDVLEGGAVDLLLVNKFGKHEAAGGGYRTLIARALELDLPVLVGLGGQNAEAFHAFTGGMGEALPSDLRALVEWCREAGVPVAESAEGAVVGSGRQGAA</sequence>
<dbReference type="InterPro" id="IPR016102">
    <property type="entry name" value="Succinyl-CoA_synth-like"/>
</dbReference>
<accession>A0A1U7DGD0</accession>
<dbReference type="OrthoDB" id="5918880at2"/>
<dbReference type="STRING" id="1267768.BV394_04415"/>
<proteinExistence type="predicted"/>
<evidence type="ECO:0000313" key="3">
    <source>
        <dbReference type="Proteomes" id="UP000187266"/>
    </source>
</evidence>
<keyword evidence="3" id="KW-1185">Reference proteome</keyword>
<dbReference type="GO" id="GO:0006099">
    <property type="term" value="P:tricarboxylic acid cycle"/>
    <property type="evidence" value="ECO:0007669"/>
    <property type="project" value="UniProtKB-KW"/>
</dbReference>
<name>A0A1U7DGD0_9RHOB</name>
<dbReference type="InterPro" id="IPR018912">
    <property type="entry name" value="DUF2478"/>
</dbReference>
<dbReference type="Proteomes" id="UP000187266">
    <property type="component" value="Chromosome"/>
</dbReference>
<evidence type="ECO:0000313" key="2">
    <source>
        <dbReference type="EMBL" id="APX89060.1"/>
    </source>
</evidence>